<dbReference type="GO" id="GO:0030145">
    <property type="term" value="F:manganese ion binding"/>
    <property type="evidence" value="ECO:0007669"/>
    <property type="project" value="UniProtKB-UniRule"/>
</dbReference>
<evidence type="ECO:0000259" key="17">
    <source>
        <dbReference type="PROSITE" id="PS51975"/>
    </source>
</evidence>
<keyword evidence="13 14" id="KW-0464">Manganese</keyword>
<evidence type="ECO:0000256" key="15">
    <source>
        <dbReference type="PROSITE-ProRule" id="PRU01319"/>
    </source>
</evidence>
<comment type="similarity">
    <text evidence="5 14 16">Belongs to the RNase HII family.</text>
</comment>
<dbReference type="CDD" id="cd07182">
    <property type="entry name" value="RNase_HII_bacteria_HII_like"/>
    <property type="match status" value="1"/>
</dbReference>
<feature type="domain" description="RNase H type-2" evidence="17">
    <location>
        <begin position="33"/>
        <end position="219"/>
    </location>
</feature>
<dbReference type="InterPro" id="IPR012337">
    <property type="entry name" value="RNaseH-like_sf"/>
</dbReference>
<keyword evidence="11 14" id="KW-0255">Endonuclease</keyword>
<organism evidence="18 19">
    <name type="scientific">Rhizobium subbaraonis</name>
    <dbReference type="NCBI Taxonomy" id="908946"/>
    <lineage>
        <taxon>Bacteria</taxon>
        <taxon>Pseudomonadati</taxon>
        <taxon>Pseudomonadota</taxon>
        <taxon>Alphaproteobacteria</taxon>
        <taxon>Hyphomicrobiales</taxon>
        <taxon>Rhizobiaceae</taxon>
        <taxon>Rhizobium/Agrobacterium group</taxon>
        <taxon>Rhizobium</taxon>
    </lineage>
</organism>
<evidence type="ECO:0000256" key="9">
    <source>
        <dbReference type="ARBA" id="ARBA00022722"/>
    </source>
</evidence>
<dbReference type="Pfam" id="PF01351">
    <property type="entry name" value="RNase_HII"/>
    <property type="match status" value="1"/>
</dbReference>
<dbReference type="EC" id="3.1.26.4" evidence="6 14"/>
<dbReference type="RefSeq" id="WP_097135495.1">
    <property type="nucleotide sequence ID" value="NZ_OBQD01000001.1"/>
</dbReference>
<dbReference type="EMBL" id="OBQD01000001">
    <property type="protein sequence ID" value="SOC35061.1"/>
    <property type="molecule type" value="Genomic_DNA"/>
</dbReference>
<evidence type="ECO:0000256" key="8">
    <source>
        <dbReference type="ARBA" id="ARBA00022490"/>
    </source>
</evidence>
<comment type="cofactor">
    <cofactor evidence="14 15">
        <name>Mn(2+)</name>
        <dbReference type="ChEBI" id="CHEBI:29035"/>
    </cofactor>
    <cofactor evidence="14 15">
        <name>Mg(2+)</name>
        <dbReference type="ChEBI" id="CHEBI:18420"/>
    </cofactor>
    <text evidence="14 15">Manganese or magnesium. Binds 1 divalent metal ion per monomer in the absence of substrate. May bind a second metal ion after substrate binding.</text>
</comment>
<dbReference type="PANTHER" id="PTHR10954:SF18">
    <property type="entry name" value="RIBONUCLEASE HII"/>
    <property type="match status" value="1"/>
</dbReference>
<dbReference type="NCBIfam" id="NF000595">
    <property type="entry name" value="PRK00015.1-3"/>
    <property type="match status" value="1"/>
</dbReference>
<dbReference type="InterPro" id="IPR024567">
    <property type="entry name" value="RNase_HII/HIII_dom"/>
</dbReference>
<dbReference type="GO" id="GO:0006298">
    <property type="term" value="P:mismatch repair"/>
    <property type="evidence" value="ECO:0007669"/>
    <property type="project" value="TreeGrafter"/>
</dbReference>
<feature type="binding site" evidence="14 15">
    <location>
        <position position="40"/>
    </location>
    <ligand>
        <name>a divalent metal cation</name>
        <dbReference type="ChEBI" id="CHEBI:60240"/>
    </ligand>
</feature>
<keyword evidence="8 14" id="KW-0963">Cytoplasm</keyword>
<protein>
    <recommendedName>
        <fullName evidence="7 14">Ribonuclease HII</fullName>
        <shortName evidence="14">RNase HII</shortName>
        <ecNumber evidence="6 14">3.1.26.4</ecNumber>
    </recommendedName>
</protein>
<dbReference type="Proteomes" id="UP000219167">
    <property type="component" value="Unassembled WGS sequence"/>
</dbReference>
<evidence type="ECO:0000313" key="19">
    <source>
        <dbReference type="Proteomes" id="UP000219167"/>
    </source>
</evidence>
<evidence type="ECO:0000256" key="16">
    <source>
        <dbReference type="RuleBase" id="RU003515"/>
    </source>
</evidence>
<comment type="function">
    <text evidence="3 14 16">Endonuclease that specifically degrades the RNA of RNA-DNA hybrids.</text>
</comment>
<evidence type="ECO:0000256" key="7">
    <source>
        <dbReference type="ARBA" id="ARBA00019179"/>
    </source>
</evidence>
<evidence type="ECO:0000256" key="1">
    <source>
        <dbReference type="ARBA" id="ARBA00000077"/>
    </source>
</evidence>
<dbReference type="AlphaFoldDB" id="A0A285U469"/>
<name>A0A285U469_9HYPH</name>
<keyword evidence="10 14" id="KW-0479">Metal-binding</keyword>
<feature type="binding site" evidence="14 15">
    <location>
        <position position="130"/>
    </location>
    <ligand>
        <name>a divalent metal cation</name>
        <dbReference type="ChEBI" id="CHEBI:60240"/>
    </ligand>
</feature>
<dbReference type="HAMAP" id="MF_00052_B">
    <property type="entry name" value="RNase_HII_B"/>
    <property type="match status" value="1"/>
</dbReference>
<feature type="binding site" evidence="14 15">
    <location>
        <position position="39"/>
    </location>
    <ligand>
        <name>a divalent metal cation</name>
        <dbReference type="ChEBI" id="CHEBI:60240"/>
    </ligand>
</feature>
<dbReference type="GO" id="GO:0003723">
    <property type="term" value="F:RNA binding"/>
    <property type="evidence" value="ECO:0007669"/>
    <property type="project" value="UniProtKB-UniRule"/>
</dbReference>
<evidence type="ECO:0000313" key="18">
    <source>
        <dbReference type="EMBL" id="SOC35061.1"/>
    </source>
</evidence>
<evidence type="ECO:0000256" key="13">
    <source>
        <dbReference type="ARBA" id="ARBA00023211"/>
    </source>
</evidence>
<dbReference type="Gene3D" id="3.30.420.10">
    <property type="entry name" value="Ribonuclease H-like superfamily/Ribonuclease H"/>
    <property type="match status" value="1"/>
</dbReference>
<accession>A0A285U469</accession>
<evidence type="ECO:0000256" key="11">
    <source>
        <dbReference type="ARBA" id="ARBA00022759"/>
    </source>
</evidence>
<dbReference type="GO" id="GO:0004523">
    <property type="term" value="F:RNA-DNA hybrid ribonuclease activity"/>
    <property type="evidence" value="ECO:0007669"/>
    <property type="project" value="UniProtKB-UniRule"/>
</dbReference>
<dbReference type="GO" id="GO:0005737">
    <property type="term" value="C:cytoplasm"/>
    <property type="evidence" value="ECO:0007669"/>
    <property type="project" value="UniProtKB-SubCell"/>
</dbReference>
<keyword evidence="9 14" id="KW-0540">Nuclease</keyword>
<dbReference type="InterPro" id="IPR022898">
    <property type="entry name" value="RNase_HII"/>
</dbReference>
<dbReference type="InterPro" id="IPR001352">
    <property type="entry name" value="RNase_HII/HIII"/>
</dbReference>
<reference evidence="18 19" key="1">
    <citation type="submission" date="2017-08" db="EMBL/GenBank/DDBJ databases">
        <authorList>
            <person name="de Groot N.N."/>
        </authorList>
    </citation>
    <scope>NUCLEOTIDE SEQUENCE [LARGE SCALE GENOMIC DNA]</scope>
    <source>
        <strain evidence="18 19">JC85</strain>
    </source>
</reference>
<dbReference type="GO" id="GO:0032299">
    <property type="term" value="C:ribonuclease H2 complex"/>
    <property type="evidence" value="ECO:0007669"/>
    <property type="project" value="TreeGrafter"/>
</dbReference>
<dbReference type="GO" id="GO:0043137">
    <property type="term" value="P:DNA replication, removal of RNA primer"/>
    <property type="evidence" value="ECO:0007669"/>
    <property type="project" value="TreeGrafter"/>
</dbReference>
<gene>
    <name evidence="14" type="primary">rnhB</name>
    <name evidence="18" type="ORF">SAMN05892877_101166</name>
</gene>
<evidence type="ECO:0000256" key="4">
    <source>
        <dbReference type="ARBA" id="ARBA00004496"/>
    </source>
</evidence>
<dbReference type="SUPFAM" id="SSF53098">
    <property type="entry name" value="Ribonuclease H-like"/>
    <property type="match status" value="1"/>
</dbReference>
<dbReference type="OrthoDB" id="9803420at2"/>
<evidence type="ECO:0000256" key="3">
    <source>
        <dbReference type="ARBA" id="ARBA00004065"/>
    </source>
</evidence>
<comment type="catalytic activity">
    <reaction evidence="1 14 15 16">
        <text>Endonucleolytic cleavage to 5'-phosphomonoester.</text>
        <dbReference type="EC" id="3.1.26.4"/>
    </reaction>
</comment>
<dbReference type="PANTHER" id="PTHR10954">
    <property type="entry name" value="RIBONUCLEASE H2 SUBUNIT A"/>
    <property type="match status" value="1"/>
</dbReference>
<sequence>MPRRATADSPLLFDLPVGPDFSMESAARRAGQWPVAGADEAGRGPLAGPVVAAAVILDPDRIPDGLHDSKQLTAARREALFSQILATAMVSVASSGARRIDRTDIRKASLDAMRRAVFGLHARPMLVLTDGLDVPPGLRCEGRAVVKGDARVLTIAAASIVAKVVRDRMMACADNTYPGYGFGTHAGYGTERHREAIGSLGPCALHRLSFRPFRPEALD</sequence>
<evidence type="ECO:0000256" key="6">
    <source>
        <dbReference type="ARBA" id="ARBA00012180"/>
    </source>
</evidence>
<keyword evidence="12 14" id="KW-0378">Hydrolase</keyword>
<dbReference type="InterPro" id="IPR036397">
    <property type="entry name" value="RNaseH_sf"/>
</dbReference>
<proteinExistence type="inferred from homology"/>
<evidence type="ECO:0000256" key="10">
    <source>
        <dbReference type="ARBA" id="ARBA00022723"/>
    </source>
</evidence>
<comment type="subcellular location">
    <subcellularLocation>
        <location evidence="4 14">Cytoplasm</location>
    </subcellularLocation>
</comment>
<comment type="cofactor">
    <cofactor evidence="2">
        <name>Mg(2+)</name>
        <dbReference type="ChEBI" id="CHEBI:18420"/>
    </cofactor>
</comment>
<keyword evidence="19" id="KW-1185">Reference proteome</keyword>
<dbReference type="PROSITE" id="PS51975">
    <property type="entry name" value="RNASE_H_2"/>
    <property type="match status" value="1"/>
</dbReference>
<evidence type="ECO:0000256" key="12">
    <source>
        <dbReference type="ARBA" id="ARBA00022801"/>
    </source>
</evidence>
<evidence type="ECO:0000256" key="2">
    <source>
        <dbReference type="ARBA" id="ARBA00001946"/>
    </source>
</evidence>
<evidence type="ECO:0000256" key="5">
    <source>
        <dbReference type="ARBA" id="ARBA00007383"/>
    </source>
</evidence>
<evidence type="ECO:0000256" key="14">
    <source>
        <dbReference type="HAMAP-Rule" id="MF_00052"/>
    </source>
</evidence>